<sequence>MSLTNPFGDVTITDPQAMRALAHPVRLAALTALQRNGPMTATQLSAHVGATPSVTSWHLRHLATFGLVTDADPGEVPADRRQRYWKAVARGFTVDSSASEESQTARRALATQLEQTARQQTDRWWAETEPELDHPWRRLSGVANTGVRLTADELERLQHDMDELLAVYTRRADEDTPADARRVRILRSYLPEAR</sequence>
<dbReference type="GO" id="GO:0003677">
    <property type="term" value="F:DNA binding"/>
    <property type="evidence" value="ECO:0007669"/>
    <property type="project" value="UniProtKB-KW"/>
</dbReference>
<protein>
    <submittedName>
        <fullName evidence="5">DNA-binding transcriptional regulator, ArsR family</fullName>
    </submittedName>
</protein>
<dbReference type="InterPro" id="IPR036390">
    <property type="entry name" value="WH_DNA-bd_sf"/>
</dbReference>
<dbReference type="PANTHER" id="PTHR43132:SF2">
    <property type="entry name" value="ARSENICAL RESISTANCE OPERON REPRESSOR ARSR-RELATED"/>
    <property type="match status" value="1"/>
</dbReference>
<dbReference type="SMART" id="SM00418">
    <property type="entry name" value="HTH_ARSR"/>
    <property type="match status" value="1"/>
</dbReference>
<dbReference type="EMBL" id="FONV01000004">
    <property type="protein sequence ID" value="SFE88800.1"/>
    <property type="molecule type" value="Genomic_DNA"/>
</dbReference>
<dbReference type="CDD" id="cd00090">
    <property type="entry name" value="HTH_ARSR"/>
    <property type="match status" value="1"/>
</dbReference>
<evidence type="ECO:0000256" key="1">
    <source>
        <dbReference type="ARBA" id="ARBA00023015"/>
    </source>
</evidence>
<evidence type="ECO:0000259" key="4">
    <source>
        <dbReference type="SMART" id="SM00418"/>
    </source>
</evidence>
<dbReference type="InterPro" id="IPR036388">
    <property type="entry name" value="WH-like_DNA-bd_sf"/>
</dbReference>
<dbReference type="Gene3D" id="1.10.10.10">
    <property type="entry name" value="Winged helix-like DNA-binding domain superfamily/Winged helix DNA-binding domain"/>
    <property type="match status" value="1"/>
</dbReference>
<dbReference type="InterPro" id="IPR001845">
    <property type="entry name" value="HTH_ArsR_DNA-bd_dom"/>
</dbReference>
<evidence type="ECO:0000256" key="3">
    <source>
        <dbReference type="ARBA" id="ARBA00023163"/>
    </source>
</evidence>
<dbReference type="STRING" id="35752.SAMN05421541_104244"/>
<dbReference type="Proteomes" id="UP000199645">
    <property type="component" value="Unassembled WGS sequence"/>
</dbReference>
<evidence type="ECO:0000313" key="5">
    <source>
        <dbReference type="EMBL" id="SFE88800.1"/>
    </source>
</evidence>
<dbReference type="PANTHER" id="PTHR43132">
    <property type="entry name" value="ARSENICAL RESISTANCE OPERON REPRESSOR ARSR-RELATED"/>
    <property type="match status" value="1"/>
</dbReference>
<name>A0A1I2E954_9ACTN</name>
<feature type="domain" description="HTH arsR-type" evidence="4">
    <location>
        <begin position="16"/>
        <end position="100"/>
    </location>
</feature>
<gene>
    <name evidence="5" type="ORF">SAMN05421541_104244</name>
</gene>
<dbReference type="SUPFAM" id="SSF46785">
    <property type="entry name" value="Winged helix' DNA-binding domain"/>
    <property type="match status" value="1"/>
</dbReference>
<keyword evidence="1" id="KW-0805">Transcription regulation</keyword>
<dbReference type="AlphaFoldDB" id="A0A1I2E954"/>
<dbReference type="InterPro" id="IPR051011">
    <property type="entry name" value="Metal_resp_trans_reg"/>
</dbReference>
<keyword evidence="6" id="KW-1185">Reference proteome</keyword>
<dbReference type="RefSeq" id="WP_093612927.1">
    <property type="nucleotide sequence ID" value="NZ_BOMT01000033.1"/>
</dbReference>
<evidence type="ECO:0000256" key="2">
    <source>
        <dbReference type="ARBA" id="ARBA00023125"/>
    </source>
</evidence>
<keyword evidence="2 5" id="KW-0238">DNA-binding</keyword>
<reference evidence="5 6" key="1">
    <citation type="submission" date="2016-10" db="EMBL/GenBank/DDBJ databases">
        <authorList>
            <person name="de Groot N.N."/>
        </authorList>
    </citation>
    <scope>NUCLEOTIDE SEQUENCE [LARGE SCALE GENOMIC DNA]</scope>
    <source>
        <strain evidence="5 6">DSM 43019</strain>
    </source>
</reference>
<dbReference type="OrthoDB" id="7945987at2"/>
<organism evidence="5 6">
    <name type="scientific">Actinoplanes philippinensis</name>
    <dbReference type="NCBI Taxonomy" id="35752"/>
    <lineage>
        <taxon>Bacteria</taxon>
        <taxon>Bacillati</taxon>
        <taxon>Actinomycetota</taxon>
        <taxon>Actinomycetes</taxon>
        <taxon>Micromonosporales</taxon>
        <taxon>Micromonosporaceae</taxon>
        <taxon>Actinoplanes</taxon>
    </lineage>
</organism>
<keyword evidence="3" id="KW-0804">Transcription</keyword>
<evidence type="ECO:0000313" key="6">
    <source>
        <dbReference type="Proteomes" id="UP000199645"/>
    </source>
</evidence>
<proteinExistence type="predicted"/>
<dbReference type="Pfam" id="PF01022">
    <property type="entry name" value="HTH_5"/>
    <property type="match status" value="1"/>
</dbReference>
<dbReference type="GO" id="GO:0003700">
    <property type="term" value="F:DNA-binding transcription factor activity"/>
    <property type="evidence" value="ECO:0007669"/>
    <property type="project" value="InterPro"/>
</dbReference>
<dbReference type="InterPro" id="IPR011991">
    <property type="entry name" value="ArsR-like_HTH"/>
</dbReference>
<accession>A0A1I2E954</accession>